<feature type="compositionally biased region" description="Low complexity" evidence="1">
    <location>
        <begin position="77"/>
        <end position="93"/>
    </location>
</feature>
<keyword evidence="2" id="KW-1133">Transmembrane helix</keyword>
<dbReference type="RefSeq" id="WP_123771277.1">
    <property type="nucleotide sequence ID" value="NZ_RKQN01000005.1"/>
</dbReference>
<reference evidence="3 4" key="1">
    <citation type="submission" date="2018-11" db="EMBL/GenBank/DDBJ databases">
        <title>Genomic Encyclopedia of Type Strains, Phase IV (KMG-IV): sequencing the most valuable type-strain genomes for metagenomic binning, comparative biology and taxonomic classification.</title>
        <authorList>
            <person name="Goeker M."/>
        </authorList>
    </citation>
    <scope>NUCLEOTIDE SEQUENCE [LARGE SCALE GENOMIC DNA]</scope>
    <source>
        <strain evidence="3 4">DSM 25623</strain>
    </source>
</reference>
<feature type="transmembrane region" description="Helical" evidence="2">
    <location>
        <begin position="51"/>
        <end position="70"/>
    </location>
</feature>
<accession>A0A3N4V2P7</accession>
<comment type="caution">
    <text evidence="3">The sequence shown here is derived from an EMBL/GenBank/DDBJ whole genome shotgun (WGS) entry which is preliminary data.</text>
</comment>
<keyword evidence="4" id="KW-1185">Reference proteome</keyword>
<evidence type="ECO:0000313" key="3">
    <source>
        <dbReference type="EMBL" id="RPE75515.1"/>
    </source>
</evidence>
<sequence length="126" mass="13041">MNDRHDHDEGFDRAMRALHAQAVDAVSPAVRARLRAARQAAAPATPAPRRGLGWVLASGGAAVFALALGLQLNRAPDRAPAPAAPVANTAPEPGYDPETALATLDESPDLYLWLAANGDAVATATE</sequence>
<feature type="region of interest" description="Disordered" evidence="1">
    <location>
        <begin position="77"/>
        <end position="100"/>
    </location>
</feature>
<evidence type="ECO:0000313" key="4">
    <source>
        <dbReference type="Proteomes" id="UP000269708"/>
    </source>
</evidence>
<evidence type="ECO:0008006" key="5">
    <source>
        <dbReference type="Google" id="ProtNLM"/>
    </source>
</evidence>
<dbReference type="AlphaFoldDB" id="A0A3N4V2P7"/>
<keyword evidence="2" id="KW-0812">Transmembrane</keyword>
<protein>
    <recommendedName>
        <fullName evidence="5">DUF3619 family protein</fullName>
    </recommendedName>
</protein>
<organism evidence="3 4">
    <name type="scientific">Vulcaniibacterium tengchongense</name>
    <dbReference type="NCBI Taxonomy" id="1273429"/>
    <lineage>
        <taxon>Bacteria</taxon>
        <taxon>Pseudomonadati</taxon>
        <taxon>Pseudomonadota</taxon>
        <taxon>Gammaproteobacteria</taxon>
        <taxon>Lysobacterales</taxon>
        <taxon>Lysobacteraceae</taxon>
        <taxon>Vulcaniibacterium</taxon>
    </lineage>
</organism>
<evidence type="ECO:0000256" key="1">
    <source>
        <dbReference type="SAM" id="MobiDB-lite"/>
    </source>
</evidence>
<dbReference type="EMBL" id="RKQN01000005">
    <property type="protein sequence ID" value="RPE75515.1"/>
    <property type="molecule type" value="Genomic_DNA"/>
</dbReference>
<proteinExistence type="predicted"/>
<dbReference type="OrthoDB" id="5976069at2"/>
<evidence type="ECO:0000256" key="2">
    <source>
        <dbReference type="SAM" id="Phobius"/>
    </source>
</evidence>
<name>A0A3N4V2P7_9GAMM</name>
<gene>
    <name evidence="3" type="ORF">EDC50_2960</name>
</gene>
<dbReference type="Proteomes" id="UP000269708">
    <property type="component" value="Unassembled WGS sequence"/>
</dbReference>
<keyword evidence="2" id="KW-0472">Membrane</keyword>